<comment type="caution">
    <text evidence="3">The sequence shown here is derived from an EMBL/GenBank/DDBJ whole genome shotgun (WGS) entry which is preliminary data.</text>
</comment>
<name>A0A1X1UHR2_9MYCO</name>
<protein>
    <submittedName>
        <fullName evidence="3">Uncharacterized protein</fullName>
    </submittedName>
</protein>
<feature type="region of interest" description="Disordered" evidence="1">
    <location>
        <begin position="138"/>
        <end position="173"/>
    </location>
</feature>
<keyword evidence="2" id="KW-0812">Transmembrane</keyword>
<evidence type="ECO:0000313" key="3">
    <source>
        <dbReference type="EMBL" id="ORV56364.1"/>
    </source>
</evidence>
<keyword evidence="2" id="KW-0472">Membrane</keyword>
<evidence type="ECO:0000256" key="2">
    <source>
        <dbReference type="SAM" id="Phobius"/>
    </source>
</evidence>
<organism evidence="3 4">
    <name type="scientific">Mycobacterium fragae</name>
    <dbReference type="NCBI Taxonomy" id="1260918"/>
    <lineage>
        <taxon>Bacteria</taxon>
        <taxon>Bacillati</taxon>
        <taxon>Actinomycetota</taxon>
        <taxon>Actinomycetes</taxon>
        <taxon>Mycobacteriales</taxon>
        <taxon>Mycobacteriaceae</taxon>
        <taxon>Mycobacterium</taxon>
    </lineage>
</organism>
<keyword evidence="4" id="KW-1185">Reference proteome</keyword>
<proteinExistence type="predicted"/>
<dbReference type="RefSeq" id="WP_085200154.1">
    <property type="nucleotide sequence ID" value="NZ_JACKVI010000009.1"/>
</dbReference>
<dbReference type="AlphaFoldDB" id="A0A1X1UHR2"/>
<keyword evidence="2" id="KW-1133">Transmembrane helix</keyword>
<feature type="transmembrane region" description="Helical" evidence="2">
    <location>
        <begin position="15"/>
        <end position="36"/>
    </location>
</feature>
<accession>A0A1X1UHR2</accession>
<gene>
    <name evidence="3" type="ORF">AWC06_03610</name>
</gene>
<dbReference type="EMBL" id="LQOW01000033">
    <property type="protein sequence ID" value="ORV56364.1"/>
    <property type="molecule type" value="Genomic_DNA"/>
</dbReference>
<evidence type="ECO:0000256" key="1">
    <source>
        <dbReference type="SAM" id="MobiDB-lite"/>
    </source>
</evidence>
<dbReference type="Proteomes" id="UP000194000">
    <property type="component" value="Unassembled WGS sequence"/>
</dbReference>
<evidence type="ECO:0000313" key="4">
    <source>
        <dbReference type="Proteomes" id="UP000194000"/>
    </source>
</evidence>
<dbReference type="OrthoDB" id="4725842at2"/>
<sequence>MTVTELAEGSVAEHVGFLIGMIGIPLLGVILLIVGLQQRARRRRLPPFTNAPMPYPYGYPYPYQPGPPQPPTHRPYYPTGYPAPPRPGSSGTALIVVGSILLGFGVLGILGGVVDAASRAGRSAGSANVGQCISAFSTRDPSLTPKPQDCDKPDSTLEVASKGGSSAKCPDGKREGSDYSFLFDGTTTFCLMVNLKQGQCYSMSGGATDPTFVATACDGSNPRIRVVKRVDGSSDAALCLAGTKAVSYPTPARLYCLQRFEN</sequence>
<dbReference type="STRING" id="1260918.AWC06_03610"/>
<feature type="transmembrane region" description="Helical" evidence="2">
    <location>
        <begin position="93"/>
        <end position="114"/>
    </location>
</feature>
<reference evidence="3 4" key="1">
    <citation type="submission" date="2016-01" db="EMBL/GenBank/DDBJ databases">
        <title>The new phylogeny of the genus Mycobacterium.</title>
        <authorList>
            <person name="Tarcisio F."/>
            <person name="Conor M."/>
            <person name="Antonella G."/>
            <person name="Elisabetta G."/>
            <person name="Giulia F.S."/>
            <person name="Sara T."/>
            <person name="Anna F."/>
            <person name="Clotilde B."/>
            <person name="Roberto B."/>
            <person name="Veronica D.S."/>
            <person name="Fabio R."/>
            <person name="Monica P."/>
            <person name="Olivier J."/>
            <person name="Enrico T."/>
            <person name="Nicola S."/>
        </authorList>
    </citation>
    <scope>NUCLEOTIDE SEQUENCE [LARGE SCALE GENOMIC DNA]</scope>
    <source>
        <strain evidence="3 4">DSM 45731</strain>
    </source>
</reference>